<dbReference type="OrthoDB" id="10549486at2759"/>
<comment type="caution">
    <text evidence="1">The sequence shown here is derived from an EMBL/GenBank/DDBJ whole genome shotgun (WGS) entry which is preliminary data.</text>
</comment>
<gene>
    <name evidence="1" type="ORF">KLDO_g4395</name>
</gene>
<protein>
    <submittedName>
        <fullName evidence="1">WGS project CCBQ000000000 data, contig 00058</fullName>
    </submittedName>
</protein>
<proteinExistence type="predicted"/>
<evidence type="ECO:0000313" key="1">
    <source>
        <dbReference type="EMBL" id="CDO96180.1"/>
    </source>
</evidence>
<name>A0A0A8LD64_9SACH</name>
<reference evidence="1 2" key="1">
    <citation type="submission" date="2014-03" db="EMBL/GenBank/DDBJ databases">
        <title>The genome of Kluyveromyces dobzhanskii.</title>
        <authorList>
            <person name="Nystedt B."/>
            <person name="Astrom S."/>
        </authorList>
    </citation>
    <scope>NUCLEOTIDE SEQUENCE [LARGE SCALE GENOMIC DNA]</scope>
    <source>
        <strain evidence="1 2">CBS 2104</strain>
    </source>
</reference>
<sequence>MAASEFIKVDGEVQTATVSYAFSDNGAAFGTSILSLDESQIINVSASTYTLAASSGTGQILPATTSVLLPSSLITDSASISTTGNTLGQQNATATEFASNSSSTSASARESGNAAAAAHWKPRAAISALLFVSSLLL</sequence>
<dbReference type="Proteomes" id="UP000031516">
    <property type="component" value="Unassembled WGS sequence"/>
</dbReference>
<dbReference type="AlphaFoldDB" id="A0A0A8LD64"/>
<evidence type="ECO:0000313" key="2">
    <source>
        <dbReference type="Proteomes" id="UP000031516"/>
    </source>
</evidence>
<accession>A0A0A8LD64</accession>
<organism evidence="1 2">
    <name type="scientific">Kluyveromyces dobzhanskii CBS 2104</name>
    <dbReference type="NCBI Taxonomy" id="1427455"/>
    <lineage>
        <taxon>Eukaryota</taxon>
        <taxon>Fungi</taxon>
        <taxon>Dikarya</taxon>
        <taxon>Ascomycota</taxon>
        <taxon>Saccharomycotina</taxon>
        <taxon>Saccharomycetes</taxon>
        <taxon>Saccharomycetales</taxon>
        <taxon>Saccharomycetaceae</taxon>
        <taxon>Kluyveromyces</taxon>
    </lineage>
</organism>
<dbReference type="EMBL" id="CCBQ010000047">
    <property type="protein sequence ID" value="CDO96180.1"/>
    <property type="molecule type" value="Genomic_DNA"/>
</dbReference>
<keyword evidence="2" id="KW-1185">Reference proteome</keyword>